<dbReference type="SMART" id="SM01090">
    <property type="entry name" value="Copper-fist"/>
    <property type="match status" value="1"/>
</dbReference>
<comment type="subcellular location">
    <subcellularLocation>
        <location evidence="1">Nucleus</location>
    </subcellularLocation>
</comment>
<dbReference type="GO" id="GO:0045944">
    <property type="term" value="P:positive regulation of transcription by RNA polymerase II"/>
    <property type="evidence" value="ECO:0007669"/>
    <property type="project" value="TreeGrafter"/>
</dbReference>
<dbReference type="PANTHER" id="PTHR28088">
    <property type="entry name" value="TRANSCRIPTIONAL ACTIVATOR HAA1-RELATED"/>
    <property type="match status" value="1"/>
</dbReference>
<dbReference type="OrthoDB" id="5600085at2759"/>
<name>A0A367LPT3_9HYPO</name>
<dbReference type="GO" id="GO:0000981">
    <property type="term" value="F:DNA-binding transcription factor activity, RNA polymerase II-specific"/>
    <property type="evidence" value="ECO:0007669"/>
    <property type="project" value="TreeGrafter"/>
</dbReference>
<evidence type="ECO:0000256" key="3">
    <source>
        <dbReference type="ARBA" id="ARBA00022833"/>
    </source>
</evidence>
<gene>
    <name evidence="9" type="ORF">L249_2669</name>
</gene>
<reference evidence="9 10" key="1">
    <citation type="journal article" date="2015" name="BMC Genomics">
        <title>Insights from the genome of Ophiocordyceps polyrhachis-furcata to pathogenicity and host specificity in insect fungi.</title>
        <authorList>
            <person name="Wichadakul D."/>
            <person name="Kobmoo N."/>
            <person name="Ingsriswang S."/>
            <person name="Tangphatsornruang S."/>
            <person name="Chantasingh D."/>
            <person name="Luangsa-ard J.J."/>
            <person name="Eurwilaichitr L."/>
        </authorList>
    </citation>
    <scope>NUCLEOTIDE SEQUENCE [LARGE SCALE GENOMIC DNA]</scope>
    <source>
        <strain evidence="9 10">BCC 54312</strain>
    </source>
</reference>
<evidence type="ECO:0000313" key="10">
    <source>
        <dbReference type="Proteomes" id="UP000253664"/>
    </source>
</evidence>
<dbReference type="FunFam" id="3.90.430.10:FF:000001">
    <property type="entry name" value="Copper fist DNA-binding protein"/>
    <property type="match status" value="1"/>
</dbReference>
<dbReference type="EMBL" id="LKCN02000001">
    <property type="protein sequence ID" value="RCI16453.1"/>
    <property type="molecule type" value="Genomic_DNA"/>
</dbReference>
<keyword evidence="6" id="KW-0804">Transcription</keyword>
<accession>A0A367LPT3</accession>
<dbReference type="GO" id="GO:0005507">
    <property type="term" value="F:copper ion binding"/>
    <property type="evidence" value="ECO:0007669"/>
    <property type="project" value="InterPro"/>
</dbReference>
<evidence type="ECO:0000256" key="1">
    <source>
        <dbReference type="ARBA" id="ARBA00004123"/>
    </source>
</evidence>
<organism evidence="9 10">
    <name type="scientific">Ophiocordyceps polyrhachis-furcata BCC 54312</name>
    <dbReference type="NCBI Taxonomy" id="1330021"/>
    <lineage>
        <taxon>Eukaryota</taxon>
        <taxon>Fungi</taxon>
        <taxon>Dikarya</taxon>
        <taxon>Ascomycota</taxon>
        <taxon>Pezizomycotina</taxon>
        <taxon>Sordariomycetes</taxon>
        <taxon>Hypocreomycetidae</taxon>
        <taxon>Hypocreales</taxon>
        <taxon>Ophiocordycipitaceae</taxon>
        <taxon>Ophiocordyceps</taxon>
    </lineage>
</organism>
<dbReference type="Gene3D" id="3.90.430.10">
    <property type="entry name" value="Copper fist DNA-binding domain"/>
    <property type="match status" value="1"/>
</dbReference>
<protein>
    <recommendedName>
        <fullName evidence="8">Copper-fist domain-containing protein</fullName>
    </recommendedName>
</protein>
<dbReference type="InterPro" id="IPR001083">
    <property type="entry name" value="Cu_fist_DNA-bd_dom"/>
</dbReference>
<dbReference type="GO" id="GO:0000978">
    <property type="term" value="F:RNA polymerase II cis-regulatory region sequence-specific DNA binding"/>
    <property type="evidence" value="ECO:0007669"/>
    <property type="project" value="TreeGrafter"/>
</dbReference>
<feature type="domain" description="Copper-fist" evidence="8">
    <location>
        <begin position="1"/>
        <end position="39"/>
    </location>
</feature>
<keyword evidence="7" id="KW-0539">Nucleus</keyword>
<comment type="caution">
    <text evidence="9">The sequence shown here is derived from an EMBL/GenBank/DDBJ whole genome shotgun (WGS) entry which is preliminary data.</text>
</comment>
<evidence type="ECO:0000256" key="5">
    <source>
        <dbReference type="ARBA" id="ARBA00023015"/>
    </source>
</evidence>
<dbReference type="PROSITE" id="PS50073">
    <property type="entry name" value="COPPER_FIST_2"/>
    <property type="match status" value="1"/>
</dbReference>
<dbReference type="Pfam" id="PF00649">
    <property type="entry name" value="Copper-fist"/>
    <property type="match status" value="1"/>
</dbReference>
<evidence type="ECO:0000256" key="4">
    <source>
        <dbReference type="ARBA" id="ARBA00023008"/>
    </source>
</evidence>
<dbReference type="InterPro" id="IPR036395">
    <property type="entry name" value="Cu_fist_DNA-bd_dom_sf"/>
</dbReference>
<dbReference type="PANTHER" id="PTHR28088:SF5">
    <property type="entry name" value="TRANSCRIPTIONAL ACTIVATOR HAA1-RELATED"/>
    <property type="match status" value="1"/>
</dbReference>
<evidence type="ECO:0000256" key="6">
    <source>
        <dbReference type="ARBA" id="ARBA00023163"/>
    </source>
</evidence>
<dbReference type="GO" id="GO:0006878">
    <property type="term" value="P:intracellular copper ion homeostasis"/>
    <property type="evidence" value="ECO:0007669"/>
    <property type="project" value="TreeGrafter"/>
</dbReference>
<dbReference type="InterPro" id="IPR051763">
    <property type="entry name" value="Copper_Homeo_Regul"/>
</dbReference>
<evidence type="ECO:0000259" key="8">
    <source>
        <dbReference type="PROSITE" id="PS50073"/>
    </source>
</evidence>
<dbReference type="AlphaFoldDB" id="A0A367LPT3"/>
<dbReference type="STRING" id="1330021.A0A367LPT3"/>
<dbReference type="SUPFAM" id="SSF57879">
    <property type="entry name" value="Zinc domain conserved in yeast copper-regulated transcription factors"/>
    <property type="match status" value="1"/>
</dbReference>
<evidence type="ECO:0000256" key="2">
    <source>
        <dbReference type="ARBA" id="ARBA00022723"/>
    </source>
</evidence>
<keyword evidence="3" id="KW-0862">Zinc</keyword>
<dbReference type="SMART" id="SM00412">
    <property type="entry name" value="Cu_FIST"/>
    <property type="match status" value="1"/>
</dbReference>
<keyword evidence="2" id="KW-0479">Metal-binding</keyword>
<proteinExistence type="predicted"/>
<dbReference type="GO" id="GO:0005634">
    <property type="term" value="C:nucleus"/>
    <property type="evidence" value="ECO:0007669"/>
    <property type="project" value="UniProtKB-SubCell"/>
</dbReference>
<keyword evidence="5" id="KW-0805">Transcription regulation</keyword>
<dbReference type="GO" id="GO:0006879">
    <property type="term" value="P:intracellular iron ion homeostasis"/>
    <property type="evidence" value="ECO:0007669"/>
    <property type="project" value="TreeGrafter"/>
</dbReference>
<keyword evidence="10" id="KW-1185">Reference proteome</keyword>
<dbReference type="Proteomes" id="UP000253664">
    <property type="component" value="Unassembled WGS sequence"/>
</dbReference>
<evidence type="ECO:0000256" key="7">
    <source>
        <dbReference type="ARBA" id="ARBA00023242"/>
    </source>
</evidence>
<keyword evidence="4" id="KW-0186">Copper</keyword>
<dbReference type="PRINTS" id="PR00617">
    <property type="entry name" value="COPPERFIST"/>
</dbReference>
<sequence length="430" mass="46120">MLIDGEKYACDACVRGHRVSNCQHSDRPLQHINKKGRPVSQCQHCRTMRKSRSAHVKCDCGEKTSKCAHLQQPVDGHKETCCCNHGGRCTCSLEKKLSLDTVHESDSDGCESASLNLTLRPKSAAAARRRRANTAHPDTVLAFDQNVHHKPVTKLNRTAYKCVPYSLSRVSSSASPGSIASDGLLFSSDSQPPVSIPVCSLRSRTLTHEQRRVKSETTSPRIGAGFASLNSALPRLDLSNIDCSVSTNNNSGLDMFGSCLPPDHDAAAYSAGINIPSVDWNHYKFSQTKTDAPPSSFGHPFGGGGGGGDGGGGCMAEFVHGSDHIPRLANTTSTSGDVSEVEDAMSGDFNRRFGTGGFLRHQGGNLLGQLNSIDYDGLYPHKTESSGLIPVSMVEDDAAFWVPGYNESITAMEEGPNPLGPTNVESFWDI</sequence>
<evidence type="ECO:0000313" key="9">
    <source>
        <dbReference type="EMBL" id="RCI16453.1"/>
    </source>
</evidence>